<comment type="caution">
    <text evidence="3">The sequence shown here is derived from an EMBL/GenBank/DDBJ whole genome shotgun (WGS) entry which is preliminary data.</text>
</comment>
<keyword evidence="2" id="KW-0472">Membrane</keyword>
<feature type="region of interest" description="Disordered" evidence="1">
    <location>
        <begin position="327"/>
        <end position="547"/>
    </location>
</feature>
<evidence type="ECO:0000256" key="2">
    <source>
        <dbReference type="SAM" id="Phobius"/>
    </source>
</evidence>
<feature type="compositionally biased region" description="Low complexity" evidence="1">
    <location>
        <begin position="430"/>
        <end position="442"/>
    </location>
</feature>
<feature type="compositionally biased region" description="Low complexity" evidence="1">
    <location>
        <begin position="401"/>
        <end position="422"/>
    </location>
</feature>
<feature type="compositionally biased region" description="Basic and acidic residues" evidence="1">
    <location>
        <begin position="152"/>
        <end position="161"/>
    </location>
</feature>
<feature type="compositionally biased region" description="Polar residues" evidence="1">
    <location>
        <begin position="165"/>
        <end position="176"/>
    </location>
</feature>
<dbReference type="RefSeq" id="WP_191726953.1">
    <property type="nucleotide sequence ID" value="NZ_JACSPY010000015.1"/>
</dbReference>
<organism evidence="3 4">
    <name type="scientific">Brevibacterium gallinarum</name>
    <dbReference type="NCBI Taxonomy" id="2762220"/>
    <lineage>
        <taxon>Bacteria</taxon>
        <taxon>Bacillati</taxon>
        <taxon>Actinomycetota</taxon>
        <taxon>Actinomycetes</taxon>
        <taxon>Micrococcales</taxon>
        <taxon>Brevibacteriaceae</taxon>
        <taxon>Brevibacterium</taxon>
    </lineage>
</organism>
<sequence>MEASITVLIALVVLFAFTLPAILRRTDRAVAQRELSEVPETAEICQLPAAEPCTEEPARPELFTASTPASRYAPPPGVEVVTEPAQLSLRRPAPALSVIDGGAEDTAAEAVTAEAEAADAETAEAEYIELPLAAGQTLALTQLHTAAQTTTLRDRRPDNHLDAMMTNTPDAGSSPTHRSRPAAMPAHLRRHLDTARTQTATGARRPAGPGAGAARPGVGAARPGAGTGSHRPRGGAPQAGTGHPARRPASTIDGQTAEKIAGIRSIIPMVSVVFLGMLAATLVTAVLAAFSVVPWAVPLLTALIAAGSVVLVGSLNKRVRTLRREAVAPAAHTARSYEPARGTERRAAQPAQQRRTAEVVSARRAHAAEVLDSSEPSQPASVPASSQARRFPRHILDIDETPAAETTTADDTAGEAATAAAPTPAPAPAPAEAAETEAPADTSVEGQAAEAVQDDEDSNTEHDTTVIVSRTTEAALSLSFGPKPAKDKDSAAAGETAETEAAESEAEVEAEAASEDEPAATVGTDPFAQRLQATGWKPSPLPKPTYVDAPVVERDQPEPVVADATSFTLEPQSKESLAEMFAAELGYRPELQDAARDEDAESGPLSHGRTAIRFKATGTDSGAGVASIDDVLARRRA</sequence>
<feature type="transmembrane region" description="Helical" evidence="2">
    <location>
        <begin position="266"/>
        <end position="289"/>
    </location>
</feature>
<feature type="region of interest" description="Disordered" evidence="1">
    <location>
        <begin position="149"/>
        <end position="254"/>
    </location>
</feature>
<dbReference type="Proteomes" id="UP000651517">
    <property type="component" value="Unassembled WGS sequence"/>
</dbReference>
<evidence type="ECO:0000313" key="4">
    <source>
        <dbReference type="Proteomes" id="UP000651517"/>
    </source>
</evidence>
<protein>
    <submittedName>
        <fullName evidence="3">Uncharacterized protein</fullName>
    </submittedName>
</protein>
<reference evidence="3 4" key="1">
    <citation type="submission" date="2020-08" db="EMBL/GenBank/DDBJ databases">
        <title>A Genomic Blueprint of the Chicken Gut Microbiome.</title>
        <authorList>
            <person name="Gilroy R."/>
            <person name="Ravi A."/>
            <person name="Getino M."/>
            <person name="Pursley I."/>
            <person name="Horton D.L."/>
            <person name="Alikhan N.-F."/>
            <person name="Baker D."/>
            <person name="Gharbi K."/>
            <person name="Hall N."/>
            <person name="Watson M."/>
            <person name="Adriaenssens E.M."/>
            <person name="Foster-Nyarko E."/>
            <person name="Jarju S."/>
            <person name="Secka A."/>
            <person name="Antonio M."/>
            <person name="Oren A."/>
            <person name="Chaudhuri R."/>
            <person name="La Ragione R.M."/>
            <person name="Hildebrand F."/>
            <person name="Pallen M.J."/>
        </authorList>
    </citation>
    <scope>NUCLEOTIDE SEQUENCE [LARGE SCALE GENOMIC DNA]</scope>
    <source>
        <strain evidence="3 4">Re57</strain>
    </source>
</reference>
<feature type="region of interest" description="Disordered" evidence="1">
    <location>
        <begin position="590"/>
        <end position="637"/>
    </location>
</feature>
<feature type="compositionally biased region" description="Acidic residues" evidence="1">
    <location>
        <begin position="497"/>
        <end position="518"/>
    </location>
</feature>
<keyword evidence="2" id="KW-1133">Transmembrane helix</keyword>
<accession>A0ABR8WY68</accession>
<evidence type="ECO:0000256" key="1">
    <source>
        <dbReference type="SAM" id="MobiDB-lite"/>
    </source>
</evidence>
<gene>
    <name evidence="3" type="ORF">H9634_12225</name>
</gene>
<name>A0ABR8WY68_9MICO</name>
<dbReference type="EMBL" id="JACSPY010000015">
    <property type="protein sequence ID" value="MBD8021546.1"/>
    <property type="molecule type" value="Genomic_DNA"/>
</dbReference>
<proteinExistence type="predicted"/>
<evidence type="ECO:0000313" key="3">
    <source>
        <dbReference type="EMBL" id="MBD8021546.1"/>
    </source>
</evidence>
<feature type="compositionally biased region" description="Low complexity" evidence="1">
    <location>
        <begin position="195"/>
        <end position="224"/>
    </location>
</feature>
<feature type="transmembrane region" description="Helical" evidence="2">
    <location>
        <begin position="6"/>
        <end position="23"/>
    </location>
</feature>
<feature type="compositionally biased region" description="Low complexity" evidence="1">
    <location>
        <begin position="373"/>
        <end position="388"/>
    </location>
</feature>
<keyword evidence="4" id="KW-1185">Reference proteome</keyword>
<keyword evidence="2" id="KW-0812">Transmembrane</keyword>
<feature type="transmembrane region" description="Helical" evidence="2">
    <location>
        <begin position="295"/>
        <end position="315"/>
    </location>
</feature>